<evidence type="ECO:0000256" key="2">
    <source>
        <dbReference type="SAM" id="Phobius"/>
    </source>
</evidence>
<reference evidence="3 4" key="1">
    <citation type="submission" date="2018-10" db="EMBL/GenBank/DDBJ databases">
        <title>Proposal of Lysobacter pythonis sp. nov. isolated from royal pythons (Python regius).</title>
        <authorList>
            <person name="Hans-Juergen B."/>
            <person name="Huptas C."/>
            <person name="Sandra B."/>
            <person name="Igor L."/>
            <person name="Joachim S."/>
            <person name="Siegfried S."/>
            <person name="Mareike W."/>
            <person name="Peter K."/>
        </authorList>
    </citation>
    <scope>NUCLEOTIDE SEQUENCE [LARGE SCALE GENOMIC DNA]</scope>
    <source>
        <strain evidence="3 4">4284/11</strain>
    </source>
</reference>
<keyword evidence="4" id="KW-1185">Reference proteome</keyword>
<keyword evidence="2" id="KW-1133">Transmembrane helix</keyword>
<organism evidence="3 4">
    <name type="scientific">Solilutibacter pythonis</name>
    <dbReference type="NCBI Taxonomy" id="2483112"/>
    <lineage>
        <taxon>Bacteria</taxon>
        <taxon>Pseudomonadati</taxon>
        <taxon>Pseudomonadota</taxon>
        <taxon>Gammaproteobacteria</taxon>
        <taxon>Lysobacterales</taxon>
        <taxon>Lysobacteraceae</taxon>
        <taxon>Solilutibacter</taxon>
    </lineage>
</organism>
<protein>
    <submittedName>
        <fullName evidence="3">Uncharacterized protein</fullName>
    </submittedName>
</protein>
<accession>A0A3M2HVN8</accession>
<name>A0A3M2HVN8_9GAMM</name>
<keyword evidence="2" id="KW-0472">Membrane</keyword>
<comment type="caution">
    <text evidence="3">The sequence shown here is derived from an EMBL/GenBank/DDBJ whole genome shotgun (WGS) entry which is preliminary data.</text>
</comment>
<dbReference type="AlphaFoldDB" id="A0A3M2HVN8"/>
<dbReference type="Proteomes" id="UP000275012">
    <property type="component" value="Unassembled WGS sequence"/>
</dbReference>
<evidence type="ECO:0000313" key="3">
    <source>
        <dbReference type="EMBL" id="RMH93811.1"/>
    </source>
</evidence>
<dbReference type="EMBL" id="RFLY01000004">
    <property type="protein sequence ID" value="RMH93811.1"/>
    <property type="molecule type" value="Genomic_DNA"/>
</dbReference>
<feature type="region of interest" description="Disordered" evidence="1">
    <location>
        <begin position="104"/>
        <end position="127"/>
    </location>
</feature>
<proteinExistence type="predicted"/>
<feature type="transmembrane region" description="Helical" evidence="2">
    <location>
        <begin position="79"/>
        <end position="96"/>
    </location>
</feature>
<sequence length="127" mass="13266">MRAHGADMSKFDDIASRAAGMASEMGGKAADFAADLGNRAGQFKGKLPDAALKWVETGAALAAVRGGGRIATRFVRRNPALVVATAAGAGLLWYAARRRAKQRAAEAPIEGSARRIQKQQAEETGAE</sequence>
<evidence type="ECO:0000313" key="4">
    <source>
        <dbReference type="Proteomes" id="UP000275012"/>
    </source>
</evidence>
<keyword evidence="2" id="KW-0812">Transmembrane</keyword>
<gene>
    <name evidence="3" type="ORF">EBB59_03970</name>
</gene>
<evidence type="ECO:0000256" key="1">
    <source>
        <dbReference type="SAM" id="MobiDB-lite"/>
    </source>
</evidence>